<sequence length="54" mass="5936">MKVVLKIAIVEDLDGLAGVIFIREVQPITSFSKLTVLFICEKEGLNGLSMTAHF</sequence>
<name>A0ABW2UU46_9BACI</name>
<organism evidence="1 2">
    <name type="scientific">Lentibacillus kimchii</name>
    <dbReference type="NCBI Taxonomy" id="1542911"/>
    <lineage>
        <taxon>Bacteria</taxon>
        <taxon>Bacillati</taxon>
        <taxon>Bacillota</taxon>
        <taxon>Bacilli</taxon>
        <taxon>Bacillales</taxon>
        <taxon>Bacillaceae</taxon>
        <taxon>Lentibacillus</taxon>
    </lineage>
</organism>
<proteinExistence type="predicted"/>
<protein>
    <submittedName>
        <fullName evidence="1">Uncharacterized protein</fullName>
    </submittedName>
</protein>
<reference evidence="2" key="1">
    <citation type="journal article" date="2019" name="Int. J. Syst. Evol. Microbiol.">
        <title>The Global Catalogue of Microorganisms (GCM) 10K type strain sequencing project: providing services to taxonomists for standard genome sequencing and annotation.</title>
        <authorList>
            <consortium name="The Broad Institute Genomics Platform"/>
            <consortium name="The Broad Institute Genome Sequencing Center for Infectious Disease"/>
            <person name="Wu L."/>
            <person name="Ma J."/>
        </authorList>
    </citation>
    <scope>NUCLEOTIDE SEQUENCE [LARGE SCALE GENOMIC DNA]</scope>
    <source>
        <strain evidence="2">JCM 30234</strain>
    </source>
</reference>
<comment type="caution">
    <text evidence="1">The sequence shown here is derived from an EMBL/GenBank/DDBJ whole genome shotgun (WGS) entry which is preliminary data.</text>
</comment>
<dbReference type="Proteomes" id="UP001596620">
    <property type="component" value="Unassembled WGS sequence"/>
</dbReference>
<accession>A0ABW2UU46</accession>
<keyword evidence="2" id="KW-1185">Reference proteome</keyword>
<gene>
    <name evidence="1" type="ORF">ACFQU8_09385</name>
</gene>
<dbReference type="EMBL" id="JBHTGR010000024">
    <property type="protein sequence ID" value="MFC7747442.1"/>
    <property type="molecule type" value="Genomic_DNA"/>
</dbReference>
<evidence type="ECO:0000313" key="1">
    <source>
        <dbReference type="EMBL" id="MFC7747442.1"/>
    </source>
</evidence>
<evidence type="ECO:0000313" key="2">
    <source>
        <dbReference type="Proteomes" id="UP001596620"/>
    </source>
</evidence>